<dbReference type="Gene3D" id="2.60.20.10">
    <property type="entry name" value="Crystallins"/>
    <property type="match status" value="1"/>
</dbReference>
<dbReference type="AlphaFoldDB" id="A0A174IYQ2"/>
<dbReference type="Proteomes" id="UP000095517">
    <property type="component" value="Unassembled WGS sequence"/>
</dbReference>
<dbReference type="EMBL" id="CYZH01000020">
    <property type="protein sequence ID" value="CUO92514.1"/>
    <property type="molecule type" value="Genomic_DNA"/>
</dbReference>
<protein>
    <recommendedName>
        <fullName evidence="3">Lipoprotein</fullName>
    </recommendedName>
</protein>
<dbReference type="RefSeq" id="WP_055279592.1">
    <property type="nucleotide sequence ID" value="NZ_CABIXA010000020.1"/>
</dbReference>
<gene>
    <name evidence="1" type="ORF">ERS852397_03112</name>
</gene>
<evidence type="ECO:0008006" key="3">
    <source>
        <dbReference type="Google" id="ProtNLM"/>
    </source>
</evidence>
<accession>A0A174IYQ2</accession>
<dbReference type="PROSITE" id="PS51257">
    <property type="entry name" value="PROKAR_LIPOPROTEIN"/>
    <property type="match status" value="1"/>
</dbReference>
<proteinExistence type="predicted"/>
<name>A0A174IYQ2_9BACE</name>
<evidence type="ECO:0000313" key="1">
    <source>
        <dbReference type="EMBL" id="CUO92514.1"/>
    </source>
</evidence>
<sequence length="241" mass="27417">MKTFINYLLVCVIIGMTQACSQKTFEEEFVDENPIAKTGIVKFKYQGYIYTSKYERNGDNIIYDDKEIDNIINSFKENPNLSVYIHSNGLQEYFNSYSIFLAQNSLNKDSISPVTRATGISSATLTVYTRTKYRGDKGSFTVNLQRPYLQINDLGTYNLANQITSMKLNGISATNSTYMRCRATFFEHVNCQGRSCTFEITYPNLDLGIKDFANVSLNPIPLLPDPLDDKTNSIRLELIIM</sequence>
<reference evidence="1 2" key="1">
    <citation type="submission" date="2015-09" db="EMBL/GenBank/DDBJ databases">
        <authorList>
            <consortium name="Pathogen Informatics"/>
        </authorList>
    </citation>
    <scope>NUCLEOTIDE SEQUENCE [LARGE SCALE GENOMIC DNA]</scope>
    <source>
        <strain evidence="1 2">2789STDY5608840</strain>
    </source>
</reference>
<evidence type="ECO:0000313" key="2">
    <source>
        <dbReference type="Proteomes" id="UP000095517"/>
    </source>
</evidence>
<organism evidence="1 2">
    <name type="scientific">Bacteroides finegoldii</name>
    <dbReference type="NCBI Taxonomy" id="338188"/>
    <lineage>
        <taxon>Bacteria</taxon>
        <taxon>Pseudomonadati</taxon>
        <taxon>Bacteroidota</taxon>
        <taxon>Bacteroidia</taxon>
        <taxon>Bacteroidales</taxon>
        <taxon>Bacteroidaceae</taxon>
        <taxon>Bacteroides</taxon>
    </lineage>
</organism>